<dbReference type="EMBL" id="CAADFP010000527">
    <property type="protein sequence ID" value="VFK36213.1"/>
    <property type="molecule type" value="Genomic_DNA"/>
</dbReference>
<protein>
    <submittedName>
        <fullName evidence="5">ATPase, P-type (Transporting), HAD superfamily, subfamily IC</fullName>
    </submittedName>
</protein>
<reference evidence="5" key="1">
    <citation type="submission" date="2019-02" db="EMBL/GenBank/DDBJ databases">
        <authorList>
            <person name="Gruber-Vodicka R. H."/>
            <person name="Seah K. B. B."/>
        </authorList>
    </citation>
    <scope>NUCLEOTIDE SEQUENCE</scope>
    <source>
        <strain evidence="4">BECK_S312</strain>
        <strain evidence="5">BECK_S426</strain>
    </source>
</reference>
<evidence type="ECO:0000256" key="2">
    <source>
        <dbReference type="SAM" id="Phobius"/>
    </source>
</evidence>
<keyword evidence="2" id="KW-0472">Membrane</keyword>
<proteinExistence type="inferred from homology"/>
<keyword evidence="2" id="KW-0812">Transmembrane</keyword>
<dbReference type="EMBL" id="CAADFM010000538">
    <property type="protein sequence ID" value="VFK26601.1"/>
    <property type="molecule type" value="Genomic_DNA"/>
</dbReference>
<sequence length="231" mass="25775">MFFHGSKVSRNQPQTLETLRAESDKFRKGMPDNMINRRFAIASGALGISVFVQFLYPPLMFLSVIAHMYAALPYYKRTYKLLLLKKINIDSMLTILSIGCIGLGHLVLANIGLVLAFLSLKLVQKVKKESDEHLFDIFKDIPHAVLIRIDDTEVSVPFNDLKPHDYVIVGAGETIPVDGIIIEGMASIDQHVLTGEARPVEKEVGEEIFASSGLFQLIFNVRPFEGGPDFI</sequence>
<feature type="transmembrane region" description="Helical" evidence="2">
    <location>
        <begin position="39"/>
        <end position="72"/>
    </location>
</feature>
<accession>A0A450Y3U0</accession>
<dbReference type="GO" id="GO:0022857">
    <property type="term" value="F:transmembrane transporter activity"/>
    <property type="evidence" value="ECO:0007669"/>
    <property type="project" value="TreeGrafter"/>
</dbReference>
<dbReference type="InterPro" id="IPR059000">
    <property type="entry name" value="ATPase_P-type_domA"/>
</dbReference>
<organism evidence="5">
    <name type="scientific">Candidatus Kentrum sp. LPFa</name>
    <dbReference type="NCBI Taxonomy" id="2126335"/>
    <lineage>
        <taxon>Bacteria</taxon>
        <taxon>Pseudomonadati</taxon>
        <taxon>Pseudomonadota</taxon>
        <taxon>Gammaproteobacteria</taxon>
        <taxon>Candidatus Kentrum</taxon>
    </lineage>
</organism>
<evidence type="ECO:0000313" key="4">
    <source>
        <dbReference type="EMBL" id="VFK26601.1"/>
    </source>
</evidence>
<dbReference type="GO" id="GO:0016020">
    <property type="term" value="C:membrane"/>
    <property type="evidence" value="ECO:0007669"/>
    <property type="project" value="TreeGrafter"/>
</dbReference>
<feature type="transmembrane region" description="Helical" evidence="2">
    <location>
        <begin position="92"/>
        <end position="118"/>
    </location>
</feature>
<gene>
    <name evidence="4" type="ORF">BECKLPF1236A_GA0070988_105381</name>
    <name evidence="5" type="ORF">BECKLPF1236C_GA0070990_105271</name>
</gene>
<dbReference type="AlphaFoldDB" id="A0A450Y3U0"/>
<keyword evidence="2" id="KW-1133">Transmembrane helix</keyword>
<dbReference type="PANTHER" id="PTHR48085">
    <property type="entry name" value="CADMIUM/ZINC-TRANSPORTING ATPASE HMA2-RELATED"/>
    <property type="match status" value="1"/>
</dbReference>
<feature type="domain" description="P-type ATPase A" evidence="3">
    <location>
        <begin position="142"/>
        <end position="212"/>
    </location>
</feature>
<dbReference type="InterPro" id="IPR008250">
    <property type="entry name" value="ATPase_P-typ_transduc_dom_A_sf"/>
</dbReference>
<dbReference type="SUPFAM" id="SSF81653">
    <property type="entry name" value="Calcium ATPase, transduction domain A"/>
    <property type="match status" value="1"/>
</dbReference>
<dbReference type="PANTHER" id="PTHR48085:SF5">
    <property type="entry name" value="CADMIUM_ZINC-TRANSPORTING ATPASE HMA4-RELATED"/>
    <property type="match status" value="1"/>
</dbReference>
<evidence type="ECO:0000256" key="1">
    <source>
        <dbReference type="ARBA" id="ARBA00006024"/>
    </source>
</evidence>
<dbReference type="InterPro" id="IPR051014">
    <property type="entry name" value="Cation_Transport_ATPase_IB"/>
</dbReference>
<evidence type="ECO:0000259" key="3">
    <source>
        <dbReference type="Pfam" id="PF00122"/>
    </source>
</evidence>
<dbReference type="Pfam" id="PF00122">
    <property type="entry name" value="E1-E2_ATPase"/>
    <property type="match status" value="1"/>
</dbReference>
<comment type="similarity">
    <text evidence="1">Belongs to the cation transport ATPase (P-type) (TC 3.A.3) family. Type IB subfamily.</text>
</comment>
<evidence type="ECO:0000313" key="5">
    <source>
        <dbReference type="EMBL" id="VFK36213.1"/>
    </source>
</evidence>
<dbReference type="Gene3D" id="2.70.150.10">
    <property type="entry name" value="Calcium-transporting ATPase, cytoplasmic transduction domain A"/>
    <property type="match status" value="1"/>
</dbReference>
<name>A0A450Y3U0_9GAMM</name>